<proteinExistence type="predicted"/>
<dbReference type="Gene3D" id="3.20.20.10">
    <property type="entry name" value="Alanine racemase"/>
    <property type="match status" value="1"/>
</dbReference>
<organism evidence="5 6">
    <name type="scientific">Ancrocorticia populi</name>
    <dbReference type="NCBI Taxonomy" id="2175228"/>
    <lineage>
        <taxon>Bacteria</taxon>
        <taxon>Bacillati</taxon>
        <taxon>Actinomycetota</taxon>
        <taxon>Actinomycetes</taxon>
        <taxon>Actinomycetales</taxon>
        <taxon>Actinomycetaceae</taxon>
        <taxon>Ancrocorticia</taxon>
    </lineage>
</organism>
<dbReference type="Proteomes" id="UP000245283">
    <property type="component" value="Unassembled WGS sequence"/>
</dbReference>
<feature type="modified residue" description="N6-(pyridoxal phosphate)lysine" evidence="3">
    <location>
        <position position="42"/>
    </location>
</feature>
<sequence>MTNSLPTPSFLVDESALAAQVDSFQEAMATYWPTGIVSYSVKTNALPWIVSWMARQSVWAEVVSDHEYELALALGHRPERIIFNGPAKSREVMLEALSAGALVNLDSHREVRWVAEYARAHPAHDVAVGVRVNWDVDGDCPGATASGADGLRFGFHVETDLWNVIDTLSGAGVRIAGLHLHVTSLKREISVYKSAARTVRRILLERSLMLDYIDIGGGFFGGADPRFPTPHQYLRAIREELTDPNSPVDPSRTRLIIEPGSALVAVALEFHTSVLDTKRVPGGRIVVTDGSRTNIDPFFRKTSYRFRIESAGPPSAEHQIICGFTCLDNDRLMALDAAPYLSEGDRIIYEAVGSYTMCFTPLFINLFPATYVRREDGRILVAREPWSLPQYLAKDDWTAT</sequence>
<dbReference type="InterPro" id="IPR022644">
    <property type="entry name" value="De-COase2_N"/>
</dbReference>
<dbReference type="InterPro" id="IPR000183">
    <property type="entry name" value="Orn/DAP/Arg_de-COase"/>
</dbReference>
<dbReference type="InterPro" id="IPR009006">
    <property type="entry name" value="Ala_racemase/Decarboxylase_C"/>
</dbReference>
<dbReference type="EMBL" id="QETB01000001">
    <property type="protein sequence ID" value="PWF26912.1"/>
    <property type="molecule type" value="Genomic_DNA"/>
</dbReference>
<keyword evidence="2 3" id="KW-0663">Pyridoxal phosphate</keyword>
<evidence type="ECO:0000256" key="2">
    <source>
        <dbReference type="ARBA" id="ARBA00022898"/>
    </source>
</evidence>
<gene>
    <name evidence="5" type="ORF">DD236_00395</name>
</gene>
<dbReference type="SUPFAM" id="SSF51419">
    <property type="entry name" value="PLP-binding barrel"/>
    <property type="match status" value="1"/>
</dbReference>
<evidence type="ECO:0000256" key="1">
    <source>
        <dbReference type="ARBA" id="ARBA00001933"/>
    </source>
</evidence>
<dbReference type="RefSeq" id="WP_109092413.1">
    <property type="nucleotide sequence ID" value="NZ_QETB01000001.1"/>
</dbReference>
<evidence type="ECO:0000313" key="5">
    <source>
        <dbReference type="EMBL" id="PWF26912.1"/>
    </source>
</evidence>
<comment type="caution">
    <text evidence="5">The sequence shown here is derived from an EMBL/GenBank/DDBJ whole genome shotgun (WGS) entry which is preliminary data.</text>
</comment>
<comment type="cofactor">
    <cofactor evidence="1 3">
        <name>pyridoxal 5'-phosphate</name>
        <dbReference type="ChEBI" id="CHEBI:597326"/>
    </cofactor>
</comment>
<dbReference type="PANTHER" id="PTHR43727:SF3">
    <property type="entry name" value="GROUP IV DECARBOXYLASE"/>
    <property type="match status" value="1"/>
</dbReference>
<dbReference type="AlphaFoldDB" id="A0A2V1K851"/>
<dbReference type="PANTHER" id="PTHR43727">
    <property type="entry name" value="DIAMINOPIMELATE DECARBOXYLASE"/>
    <property type="match status" value="1"/>
</dbReference>
<dbReference type="OrthoDB" id="9805604at2"/>
<evidence type="ECO:0000259" key="4">
    <source>
        <dbReference type="Pfam" id="PF02784"/>
    </source>
</evidence>
<name>A0A2V1K851_9ACTO</name>
<dbReference type="SUPFAM" id="SSF50621">
    <property type="entry name" value="Alanine racemase C-terminal domain-like"/>
    <property type="match status" value="1"/>
</dbReference>
<protein>
    <recommendedName>
        <fullName evidence="4">Orn/DAP/Arg decarboxylase 2 N-terminal domain-containing protein</fullName>
    </recommendedName>
</protein>
<reference evidence="6" key="1">
    <citation type="submission" date="2018-05" db="EMBL/GenBank/DDBJ databases">
        <authorList>
            <person name="Li Y."/>
        </authorList>
    </citation>
    <scope>NUCLEOTIDE SEQUENCE [LARGE SCALE GENOMIC DNA]</scope>
    <source>
        <strain evidence="6">sk1b4</strain>
    </source>
</reference>
<dbReference type="GO" id="GO:0009089">
    <property type="term" value="P:lysine biosynthetic process via diaminopimelate"/>
    <property type="evidence" value="ECO:0007669"/>
    <property type="project" value="TreeGrafter"/>
</dbReference>
<accession>A0A2V1K851</accession>
<dbReference type="PRINTS" id="PR01179">
    <property type="entry name" value="ODADCRBXLASE"/>
</dbReference>
<dbReference type="Gene3D" id="2.40.37.10">
    <property type="entry name" value="Lyase, Ornithine Decarboxylase, Chain A, domain 1"/>
    <property type="match status" value="1"/>
</dbReference>
<feature type="domain" description="Orn/DAP/Arg decarboxylase 2 N-terminal" evidence="4">
    <location>
        <begin position="22"/>
        <end position="265"/>
    </location>
</feature>
<evidence type="ECO:0000313" key="6">
    <source>
        <dbReference type="Proteomes" id="UP000245283"/>
    </source>
</evidence>
<evidence type="ECO:0000256" key="3">
    <source>
        <dbReference type="PIRSR" id="PIRSR600183-50"/>
    </source>
</evidence>
<dbReference type="InterPro" id="IPR029066">
    <property type="entry name" value="PLP-binding_barrel"/>
</dbReference>
<feature type="active site" description="Proton donor" evidence="3">
    <location>
        <position position="326"/>
    </location>
</feature>
<keyword evidence="6" id="KW-1185">Reference proteome</keyword>
<dbReference type="GO" id="GO:0008836">
    <property type="term" value="F:diaminopimelate decarboxylase activity"/>
    <property type="evidence" value="ECO:0007669"/>
    <property type="project" value="TreeGrafter"/>
</dbReference>
<dbReference type="Pfam" id="PF02784">
    <property type="entry name" value="Orn_Arg_deC_N"/>
    <property type="match status" value="1"/>
</dbReference>